<dbReference type="AlphaFoldDB" id="A0AAU6PZG9"/>
<feature type="transmembrane region" description="Helical" evidence="8">
    <location>
        <begin position="84"/>
        <end position="108"/>
    </location>
</feature>
<evidence type="ECO:0000256" key="5">
    <source>
        <dbReference type="ARBA" id="ARBA00022692"/>
    </source>
</evidence>
<dbReference type="GO" id="GO:0005886">
    <property type="term" value="C:plasma membrane"/>
    <property type="evidence" value="ECO:0007669"/>
    <property type="project" value="UniProtKB-SubCell"/>
</dbReference>
<dbReference type="EMBL" id="CP149782">
    <property type="protein sequence ID" value="WYF43391.1"/>
    <property type="molecule type" value="Genomic_DNA"/>
</dbReference>
<evidence type="ECO:0000256" key="1">
    <source>
        <dbReference type="ARBA" id="ARBA00004651"/>
    </source>
</evidence>
<evidence type="ECO:0000256" key="8">
    <source>
        <dbReference type="SAM" id="Phobius"/>
    </source>
</evidence>
<dbReference type="RefSeq" id="WP_339094020.1">
    <property type="nucleotide sequence ID" value="NZ_CP149782.1"/>
</dbReference>
<evidence type="ECO:0000313" key="9">
    <source>
        <dbReference type="EMBL" id="WYF43391.1"/>
    </source>
</evidence>
<dbReference type="PANTHER" id="PTHR21716">
    <property type="entry name" value="TRANSMEMBRANE PROTEIN"/>
    <property type="match status" value="1"/>
</dbReference>
<keyword evidence="7 8" id="KW-0472">Membrane</keyword>
<dbReference type="PANTHER" id="PTHR21716:SF53">
    <property type="entry name" value="PERMEASE PERM-RELATED"/>
    <property type="match status" value="1"/>
</dbReference>
<organism evidence="9">
    <name type="scientific">Deinococcus sp. VB142</name>
    <dbReference type="NCBI Taxonomy" id="3112952"/>
    <lineage>
        <taxon>Bacteria</taxon>
        <taxon>Thermotogati</taxon>
        <taxon>Deinococcota</taxon>
        <taxon>Deinococci</taxon>
        <taxon>Deinococcales</taxon>
        <taxon>Deinococcaceae</taxon>
        <taxon>Deinococcus</taxon>
    </lineage>
</organism>
<evidence type="ECO:0000256" key="7">
    <source>
        <dbReference type="ARBA" id="ARBA00023136"/>
    </source>
</evidence>
<dbReference type="Pfam" id="PF01594">
    <property type="entry name" value="AI-2E_transport"/>
    <property type="match status" value="1"/>
</dbReference>
<accession>A0AAU6PZG9</accession>
<reference evidence="9" key="1">
    <citation type="submission" date="2024-03" db="EMBL/GenBank/DDBJ databases">
        <title>Deinococcus weizhi sp. nov., isolated from human skin.</title>
        <authorList>
            <person name="Wei Z."/>
            <person name="Tian F."/>
            <person name="Yang C."/>
            <person name="Xin L.T."/>
            <person name="Wen Z.J."/>
            <person name="Lan K.C."/>
            <person name="Yu L."/>
            <person name="Zhe W."/>
            <person name="Dan F.D."/>
            <person name="Jun W."/>
            <person name="Rui Z."/>
            <person name="Yong X.J."/>
            <person name="Ting Y."/>
            <person name="Wei X."/>
            <person name="Xu Z.G."/>
            <person name="Xin Z."/>
            <person name="Dong F.G."/>
            <person name="Ni X.M."/>
            <person name="Zheng M.G."/>
            <person name="Chun Y."/>
            <person name="Qian W.X."/>
        </authorList>
    </citation>
    <scope>NUCLEOTIDE SEQUENCE</scope>
    <source>
        <strain evidence="9">VB142</strain>
    </source>
</reference>
<feature type="transmembrane region" description="Helical" evidence="8">
    <location>
        <begin position="342"/>
        <end position="371"/>
    </location>
</feature>
<evidence type="ECO:0000256" key="2">
    <source>
        <dbReference type="ARBA" id="ARBA00009773"/>
    </source>
</evidence>
<evidence type="ECO:0000256" key="4">
    <source>
        <dbReference type="ARBA" id="ARBA00022475"/>
    </source>
</evidence>
<feature type="transmembrane region" description="Helical" evidence="8">
    <location>
        <begin position="280"/>
        <end position="300"/>
    </location>
</feature>
<name>A0AAU6PZG9_9DEIO</name>
<proteinExistence type="inferred from homology"/>
<evidence type="ECO:0000256" key="3">
    <source>
        <dbReference type="ARBA" id="ARBA00022448"/>
    </source>
</evidence>
<gene>
    <name evidence="9" type="ORF">WDJ50_08100</name>
</gene>
<feature type="transmembrane region" description="Helical" evidence="8">
    <location>
        <begin position="307"/>
        <end position="330"/>
    </location>
</feature>
<feature type="transmembrane region" description="Helical" evidence="8">
    <location>
        <begin position="184"/>
        <end position="206"/>
    </location>
</feature>
<feature type="transmembrane region" description="Helical" evidence="8">
    <location>
        <begin position="246"/>
        <end position="274"/>
    </location>
</feature>
<comment type="subcellular location">
    <subcellularLocation>
        <location evidence="1">Cell membrane</location>
        <topology evidence="1">Multi-pass membrane protein</topology>
    </subcellularLocation>
</comment>
<protein>
    <submittedName>
        <fullName evidence="9">AI-2E family transporter</fullName>
    </submittedName>
</protein>
<sequence length="385" mass="41483">MPSAPPPGSLSPVPPGEPKLNAFQYAWRSPWVRLLVFLLGFYLLYRFSQLTLSVIVVFTVAFLIAYLANPLLNWLERGRVKRGLGVFFVLLLFIGLLTLAGALFVTVAGQFVQLFQKLPAQIDNLNNLLTGAVNWLSERGVPGLTDAQTRINEAVREWVSNIGDNLAPMLQNALNSTGTIFSRLVSIGGVLGQVVLILLLSVYLMLDYNRVNASLLRAFPRPWQPKVLEVSDLVGTAVGGYVRGQLLIATFIGIVVWLGLTIIGIPSAAAIGFLAGAFNIVPYLGPIVGATPALLLALTLPNAPLKMLLVVGVFVLANQIEGNFLSPYILSRTTDLHPVTVLLAILVGVALMGFAGALLAVPAVALGKLLLEKYYYPSRVYTQGP</sequence>
<keyword evidence="6 8" id="KW-1133">Transmembrane helix</keyword>
<keyword evidence="3" id="KW-0813">Transport</keyword>
<comment type="similarity">
    <text evidence="2">Belongs to the autoinducer-2 exporter (AI-2E) (TC 2.A.86) family.</text>
</comment>
<evidence type="ECO:0000256" key="6">
    <source>
        <dbReference type="ARBA" id="ARBA00022989"/>
    </source>
</evidence>
<feature type="transmembrane region" description="Helical" evidence="8">
    <location>
        <begin position="51"/>
        <end position="72"/>
    </location>
</feature>
<keyword evidence="4" id="KW-1003">Cell membrane</keyword>
<dbReference type="InterPro" id="IPR002549">
    <property type="entry name" value="AI-2E-like"/>
</dbReference>
<keyword evidence="5 8" id="KW-0812">Transmembrane</keyword>
<dbReference type="GO" id="GO:0055085">
    <property type="term" value="P:transmembrane transport"/>
    <property type="evidence" value="ECO:0007669"/>
    <property type="project" value="TreeGrafter"/>
</dbReference>